<feature type="chain" id="PRO_5015528303" evidence="1">
    <location>
        <begin position="25"/>
        <end position="124"/>
    </location>
</feature>
<reference evidence="3 4" key="1">
    <citation type="submission" date="2018-01" db="EMBL/GenBank/DDBJ databases">
        <title>Genomic Encyclopedia of Type Strains, Phase III (KMG-III): the genomes of soil and plant-associated and newly described type strains.</title>
        <authorList>
            <person name="Whitman W."/>
        </authorList>
    </citation>
    <scope>NUCLEOTIDE SEQUENCE [LARGE SCALE GENOMIC DNA]</scope>
    <source>
        <strain evidence="3 4">JCM 18070</strain>
    </source>
</reference>
<sequence>MKTAPLRFVTALTLGLFAAGAAYAQSDDMAASMPMASGAAMAPAHNGHATKADRALGKAVRRALDKTQGFDVSGVFVRARGGAVTLSGTVRSGDQIRQAEDVARSVQGVTSVTNRLTLFHGGNG</sequence>
<dbReference type="InterPro" id="IPR007055">
    <property type="entry name" value="BON_dom"/>
</dbReference>
<dbReference type="AlphaFoldDB" id="A0A2S4M738"/>
<dbReference type="Gene3D" id="3.30.1340.30">
    <property type="match status" value="1"/>
</dbReference>
<comment type="caution">
    <text evidence="3">The sequence shown here is derived from an EMBL/GenBank/DDBJ whole genome shotgun (WGS) entry which is preliminary data.</text>
</comment>
<dbReference type="Proteomes" id="UP000237381">
    <property type="component" value="Unassembled WGS sequence"/>
</dbReference>
<gene>
    <name evidence="3" type="ORF">B0G62_10825</name>
</gene>
<feature type="domain" description="BON" evidence="2">
    <location>
        <begin position="52"/>
        <end position="120"/>
    </location>
</feature>
<dbReference type="InterPro" id="IPR051686">
    <property type="entry name" value="Lipoprotein_DolP"/>
</dbReference>
<feature type="signal peptide" evidence="1">
    <location>
        <begin position="1"/>
        <end position="24"/>
    </location>
</feature>
<dbReference type="RefSeq" id="WP_103705235.1">
    <property type="nucleotide sequence ID" value="NZ_PQGA01000008.1"/>
</dbReference>
<keyword evidence="1" id="KW-0732">Signal</keyword>
<dbReference type="Pfam" id="PF04972">
    <property type="entry name" value="BON"/>
    <property type="match status" value="1"/>
</dbReference>
<name>A0A2S4M738_9BURK</name>
<evidence type="ECO:0000259" key="2">
    <source>
        <dbReference type="PROSITE" id="PS50914"/>
    </source>
</evidence>
<evidence type="ECO:0000256" key="1">
    <source>
        <dbReference type="SAM" id="SignalP"/>
    </source>
</evidence>
<protein>
    <submittedName>
        <fullName evidence="3">BON domain-containing protein</fullName>
    </submittedName>
</protein>
<organism evidence="3 4">
    <name type="scientific">Paraburkholderia eburnea</name>
    <dbReference type="NCBI Taxonomy" id="1189126"/>
    <lineage>
        <taxon>Bacteria</taxon>
        <taxon>Pseudomonadati</taxon>
        <taxon>Pseudomonadota</taxon>
        <taxon>Betaproteobacteria</taxon>
        <taxon>Burkholderiales</taxon>
        <taxon>Burkholderiaceae</taxon>
        <taxon>Paraburkholderia</taxon>
    </lineage>
</organism>
<evidence type="ECO:0000313" key="4">
    <source>
        <dbReference type="Proteomes" id="UP000237381"/>
    </source>
</evidence>
<dbReference type="PANTHER" id="PTHR34606">
    <property type="entry name" value="BON DOMAIN-CONTAINING PROTEIN"/>
    <property type="match status" value="1"/>
</dbReference>
<evidence type="ECO:0000313" key="3">
    <source>
        <dbReference type="EMBL" id="POR50534.1"/>
    </source>
</evidence>
<keyword evidence="4" id="KW-1185">Reference proteome</keyword>
<dbReference type="PROSITE" id="PS50914">
    <property type="entry name" value="BON"/>
    <property type="match status" value="1"/>
</dbReference>
<accession>A0A2S4M738</accession>
<proteinExistence type="predicted"/>
<dbReference type="OrthoDB" id="9132396at2"/>
<dbReference type="PANTHER" id="PTHR34606:SF15">
    <property type="entry name" value="BON DOMAIN-CONTAINING PROTEIN"/>
    <property type="match status" value="1"/>
</dbReference>
<dbReference type="EMBL" id="PQGA01000008">
    <property type="protein sequence ID" value="POR50534.1"/>
    <property type="molecule type" value="Genomic_DNA"/>
</dbReference>